<accession>A0A1I7F4U2</accession>
<evidence type="ECO:0000256" key="2">
    <source>
        <dbReference type="ARBA" id="ARBA00022723"/>
    </source>
</evidence>
<dbReference type="PANTHER" id="PTHR10151">
    <property type="entry name" value="ECTONUCLEOTIDE PYROPHOSPHATASE/PHOSPHODIESTERASE"/>
    <property type="match status" value="1"/>
</dbReference>
<dbReference type="PANTHER" id="PTHR10151:SF120">
    <property type="entry name" value="BIS(5'-ADENOSYL)-TRIPHOSPHATASE"/>
    <property type="match status" value="1"/>
</dbReference>
<feature type="chain" id="PRO_5011728596" evidence="7">
    <location>
        <begin position="21"/>
        <end position="548"/>
    </location>
</feature>
<keyword evidence="2 4" id="KW-0479">Metal-binding</keyword>
<evidence type="ECO:0000256" key="3">
    <source>
        <dbReference type="ARBA" id="ARBA00022729"/>
    </source>
</evidence>
<dbReference type="InterPro" id="IPR017850">
    <property type="entry name" value="Alkaline_phosphatase_core_sf"/>
</dbReference>
<evidence type="ECO:0000256" key="1">
    <source>
        <dbReference type="ARBA" id="ARBA00022553"/>
    </source>
</evidence>
<evidence type="ECO:0000313" key="8">
    <source>
        <dbReference type="EMBL" id="SFU31248.1"/>
    </source>
</evidence>
<evidence type="ECO:0000256" key="7">
    <source>
        <dbReference type="SAM" id="SignalP"/>
    </source>
</evidence>
<sequence>MYKRFLALVIASFSGSIMLAQNSNPYKQPKLVVGIVVDQMRYDYIPRYWNKYSDGGFKRLVTDGFNCKNNHFNYMPTKTGPGHASVYTGTTPKFHGIIANDWYDKELKMLVYCAQDDSIQPVGTDDPGCRMSPNRLHTSTVTDELKLATQKRGKVIGISLKDRGSILPAGHMADAAYWFQGGDEGAWVTSTYYMNELPSWVQKFNKSNAAKSYKKTWNTMLPIKQYVESGSDNNTFEGRFKGEEAPVFPHELKKIWKDNGGYSLLKATPYGNSLTAEFAMEAIKQEDLGKDDVTDFLAVSFSSTDYVGHKFGTNSIEVEDTYLRLDADLEKLLKYLDQQVGEGNYTVFLTADHGAVPTPSYLHDVHVPGGYANTSGLALEIQQYLKDKYHSENLIENVSNDQIFFNMDELKKLDIEVEDLEEDLAARILESPEVFETYTATEMKENNYTDKIASLIQKGFNAKESGNVIVITKPGYIGGNGSLGTGTTHGSPFIYDTHVPLLFYGFGVNKGSTVKRTEITDVAPTISALLGIAFPSGTIGNPIPEVLD</sequence>
<dbReference type="NCBIfam" id="NF042991">
    <property type="entry name" value="alk_phos_PafA"/>
    <property type="match status" value="1"/>
</dbReference>
<dbReference type="SUPFAM" id="SSF53649">
    <property type="entry name" value="Alkaline phosphatase-like"/>
    <property type="match status" value="1"/>
</dbReference>
<proteinExistence type="predicted"/>
<dbReference type="STRING" id="1224947.SAMN05216480_101638"/>
<keyword evidence="3 7" id="KW-0732">Signal</keyword>
<feature type="binding site" evidence="6">
    <location>
        <begin position="161"/>
        <end position="163"/>
    </location>
    <ligand>
        <name>substrate</name>
    </ligand>
</feature>
<dbReference type="Gene3D" id="3.40.720.10">
    <property type="entry name" value="Alkaline Phosphatase, subunit A"/>
    <property type="match status" value="1"/>
</dbReference>
<keyword evidence="1 5" id="KW-0597">Phosphoprotein</keyword>
<evidence type="ECO:0000313" key="9">
    <source>
        <dbReference type="Proteomes" id="UP000199138"/>
    </source>
</evidence>
<gene>
    <name evidence="8" type="ORF">SAMN05216480_101638</name>
</gene>
<dbReference type="InterPro" id="IPR002591">
    <property type="entry name" value="Phosphodiest/P_Trfase"/>
</dbReference>
<reference evidence="8 9" key="1">
    <citation type="submission" date="2016-10" db="EMBL/GenBank/DDBJ databases">
        <authorList>
            <person name="de Groot N.N."/>
        </authorList>
    </citation>
    <scope>NUCLEOTIDE SEQUENCE [LARGE SCALE GENOMIC DNA]</scope>
    <source>
        <strain evidence="8 9">CGMCC 1.12333</strain>
    </source>
</reference>
<name>A0A1I7F4U2_9FLAO</name>
<evidence type="ECO:0000256" key="4">
    <source>
        <dbReference type="PIRNR" id="PIRNR031924"/>
    </source>
</evidence>
<evidence type="ECO:0000256" key="6">
    <source>
        <dbReference type="PIRSR" id="PIRSR031924-51"/>
    </source>
</evidence>
<feature type="signal peptide" evidence="7">
    <location>
        <begin position="1"/>
        <end position="20"/>
    </location>
</feature>
<organism evidence="8 9">
    <name type="scientific">Pustulibacterium marinum</name>
    <dbReference type="NCBI Taxonomy" id="1224947"/>
    <lineage>
        <taxon>Bacteria</taxon>
        <taxon>Pseudomonadati</taxon>
        <taxon>Bacteroidota</taxon>
        <taxon>Flavobacteriia</taxon>
        <taxon>Flavobacteriales</taxon>
        <taxon>Flavobacteriaceae</taxon>
        <taxon>Pustulibacterium</taxon>
    </lineage>
</organism>
<feature type="active site" description="Phosphothreonine intermediate" evidence="5">
    <location>
        <position position="79"/>
    </location>
</feature>
<keyword evidence="9" id="KW-1185">Reference proteome</keyword>
<dbReference type="GO" id="GO:0004035">
    <property type="term" value="F:alkaline phosphatase activity"/>
    <property type="evidence" value="ECO:0007669"/>
    <property type="project" value="InterPro"/>
</dbReference>
<dbReference type="Proteomes" id="UP000199138">
    <property type="component" value="Unassembled WGS sequence"/>
</dbReference>
<feature type="binding site" evidence="6">
    <location>
        <position position="100"/>
    </location>
    <ligand>
        <name>substrate</name>
    </ligand>
</feature>
<dbReference type="InterPro" id="IPR026263">
    <property type="entry name" value="Alkaline_phosphatase_prok"/>
</dbReference>
<dbReference type="PIRSF" id="PIRSF031924">
    <property type="entry name" value="Pi-irrepressible_AP"/>
    <property type="match status" value="1"/>
</dbReference>
<protein>
    <submittedName>
        <fullName evidence="8">Predicted pyrophosphatase or phosphodiesterase, AlkP superfamily</fullName>
    </submittedName>
</protein>
<dbReference type="Gene3D" id="3.30.1360.150">
    <property type="match status" value="1"/>
</dbReference>
<evidence type="ECO:0000256" key="5">
    <source>
        <dbReference type="PIRSR" id="PIRSR031924-50"/>
    </source>
</evidence>
<dbReference type="Pfam" id="PF01663">
    <property type="entry name" value="Phosphodiest"/>
    <property type="match status" value="1"/>
</dbReference>
<dbReference type="EMBL" id="FPBK01000001">
    <property type="protein sequence ID" value="SFU31248.1"/>
    <property type="molecule type" value="Genomic_DNA"/>
</dbReference>
<dbReference type="OrthoDB" id="9766127at2"/>
<dbReference type="AlphaFoldDB" id="A0A1I7F4U2"/>
<dbReference type="RefSeq" id="WP_093022889.1">
    <property type="nucleotide sequence ID" value="NZ_FPBK01000001.1"/>
</dbReference>
<dbReference type="CDD" id="cd16016">
    <property type="entry name" value="AP-SPAP"/>
    <property type="match status" value="1"/>
</dbReference>
<dbReference type="GO" id="GO:0046872">
    <property type="term" value="F:metal ion binding"/>
    <property type="evidence" value="ECO:0007669"/>
    <property type="project" value="UniProtKB-KW"/>
</dbReference>